<evidence type="ECO:0000256" key="3">
    <source>
        <dbReference type="ARBA" id="ARBA00019015"/>
    </source>
</evidence>
<dbReference type="Pfam" id="PF06429">
    <property type="entry name" value="Flg_bbr_C"/>
    <property type="match status" value="1"/>
</dbReference>
<comment type="caution">
    <text evidence="11">The sequence shown here is derived from an EMBL/GenBank/DDBJ whole genome shotgun (WGS) entry which is preliminary data.</text>
</comment>
<feature type="domain" description="Flagellar hook protein FlgE D2" evidence="9">
    <location>
        <begin position="525"/>
        <end position="643"/>
    </location>
</feature>
<proteinExistence type="inferred from homology"/>
<dbReference type="InterPro" id="IPR053967">
    <property type="entry name" value="LlgE_F_G-like_D1"/>
</dbReference>
<name>A0ABT4VEM7_9HELI</name>
<keyword evidence="4 6" id="KW-0975">Bacterial flagellum</keyword>
<accession>A0ABT4VEM7</accession>
<evidence type="ECO:0000256" key="6">
    <source>
        <dbReference type="RuleBase" id="RU362116"/>
    </source>
</evidence>
<dbReference type="InterPro" id="IPR001444">
    <property type="entry name" value="Flag_bb_rod_N"/>
</dbReference>
<dbReference type="Gene3D" id="3.30.70.2120">
    <property type="match status" value="1"/>
</dbReference>
<evidence type="ECO:0000259" key="10">
    <source>
        <dbReference type="Pfam" id="PF22692"/>
    </source>
</evidence>
<dbReference type="EMBL" id="JAQHXR010000002">
    <property type="protein sequence ID" value="MDA3969154.1"/>
    <property type="molecule type" value="Genomic_DNA"/>
</dbReference>
<dbReference type="InterPro" id="IPR037058">
    <property type="entry name" value="Falgellar_hook_FlgE_sf"/>
</dbReference>
<evidence type="ECO:0000256" key="4">
    <source>
        <dbReference type="ARBA" id="ARBA00023143"/>
    </source>
</evidence>
<feature type="domain" description="Flagellar basal-body/hook protein C-terminal" evidence="8">
    <location>
        <begin position="720"/>
        <end position="760"/>
    </location>
</feature>
<keyword evidence="12" id="KW-1185">Reference proteome</keyword>
<comment type="similarity">
    <text evidence="2 6">Belongs to the flagella basal body rod proteins family.</text>
</comment>
<dbReference type="NCBIfam" id="TIGR03506">
    <property type="entry name" value="FlgEFG_subfam"/>
    <property type="match status" value="2"/>
</dbReference>
<gene>
    <name evidence="11" type="primary">flgE</name>
    <name evidence="11" type="ORF">PF021_05625</name>
</gene>
<reference evidence="11 12" key="1">
    <citation type="submission" date="2023-01" db="EMBL/GenBank/DDBJ databases">
        <title>Description of Helicobacter ibis sp. nov. isolated from faecal droppings of black-faced ibis (Theristicus melanopis).</title>
        <authorList>
            <person name="Lopez-Cantillo M."/>
            <person name="Vidal-Veuthey B."/>
            <person name="Mella A."/>
            <person name="De La Haba R."/>
            <person name="Collado L."/>
        </authorList>
    </citation>
    <scope>NUCLEOTIDE SEQUENCE [LARGE SCALE GENOMIC DNA]</scope>
    <source>
        <strain evidence="11 12">A82</strain>
    </source>
</reference>
<evidence type="ECO:0000256" key="5">
    <source>
        <dbReference type="NCBIfam" id="TIGR02489"/>
    </source>
</evidence>
<keyword evidence="11" id="KW-0966">Cell projection</keyword>
<dbReference type="SUPFAM" id="SSF117143">
    <property type="entry name" value="Flagellar hook protein flgE"/>
    <property type="match status" value="2"/>
</dbReference>
<dbReference type="Pfam" id="PF07559">
    <property type="entry name" value="FlgE_D2"/>
    <property type="match status" value="1"/>
</dbReference>
<protein>
    <recommendedName>
        <fullName evidence="3 5">Flagellar hook protein FlgE</fullName>
    </recommendedName>
</protein>
<dbReference type="Pfam" id="PF00460">
    <property type="entry name" value="Flg_bb_rod"/>
    <property type="match status" value="1"/>
</dbReference>
<dbReference type="Proteomes" id="UP001210261">
    <property type="component" value="Unassembled WGS sequence"/>
</dbReference>
<evidence type="ECO:0000259" key="8">
    <source>
        <dbReference type="Pfam" id="PF06429"/>
    </source>
</evidence>
<evidence type="ECO:0000256" key="2">
    <source>
        <dbReference type="ARBA" id="ARBA00009677"/>
    </source>
</evidence>
<dbReference type="InterPro" id="IPR020013">
    <property type="entry name" value="Flagellar_FlgE/F/G"/>
</dbReference>
<feature type="domain" description="Flagellar basal body rod protein N-terminal" evidence="7">
    <location>
        <begin position="8"/>
        <end position="35"/>
    </location>
</feature>
<evidence type="ECO:0000313" key="11">
    <source>
        <dbReference type="EMBL" id="MDA3969154.1"/>
    </source>
</evidence>
<dbReference type="InterPro" id="IPR011491">
    <property type="entry name" value="FlgE_D2"/>
</dbReference>
<evidence type="ECO:0000259" key="7">
    <source>
        <dbReference type="Pfam" id="PF00460"/>
    </source>
</evidence>
<dbReference type="InterPro" id="IPR012835">
    <property type="entry name" value="FlgE_epsilon"/>
</dbReference>
<dbReference type="PANTHER" id="PTHR30435:SF19">
    <property type="entry name" value="FLAGELLAR BASAL-BODY ROD PROTEIN FLGG"/>
    <property type="match status" value="1"/>
</dbReference>
<feature type="domain" description="Flagellar hook protein FlgE/F/G-like D1" evidence="10">
    <location>
        <begin position="95"/>
        <end position="181"/>
    </location>
</feature>
<dbReference type="InterPro" id="IPR010930">
    <property type="entry name" value="Flg_bb/hook_C_dom"/>
</dbReference>
<dbReference type="Pfam" id="PF22692">
    <property type="entry name" value="LlgE_F_G_D1"/>
    <property type="match status" value="1"/>
</dbReference>
<comment type="subcellular location">
    <subcellularLocation>
        <location evidence="1 6">Bacterial flagellum basal body</location>
    </subcellularLocation>
</comment>
<organism evidence="11 12">
    <name type="scientific">Helicobacter ibis</name>
    <dbReference type="NCBI Taxonomy" id="2962633"/>
    <lineage>
        <taxon>Bacteria</taxon>
        <taxon>Pseudomonadati</taxon>
        <taxon>Campylobacterota</taxon>
        <taxon>Epsilonproteobacteria</taxon>
        <taxon>Campylobacterales</taxon>
        <taxon>Helicobacteraceae</taxon>
        <taxon>Helicobacter</taxon>
    </lineage>
</organism>
<keyword evidence="11" id="KW-0282">Flagellum</keyword>
<dbReference type="RefSeq" id="WP_271021457.1">
    <property type="nucleotide sequence ID" value="NZ_JAQHXR010000002.1"/>
</dbReference>
<evidence type="ECO:0000259" key="9">
    <source>
        <dbReference type="Pfam" id="PF07559"/>
    </source>
</evidence>
<evidence type="ECO:0000313" key="12">
    <source>
        <dbReference type="Proteomes" id="UP001210261"/>
    </source>
</evidence>
<sequence>MLRSLWAGVSGMQGHQIALDIESNNIANVNTNGFKYSRAEFATMISQTKRSATSPYGGYGGVNDLSVGLGTGIETTTKIFSQGSLQNTDRRSDLALSGQGMFVLSNNGGYSNVYTRDGAFGFDAKGNFVNSSGFIVQGWVRDLSQLDNNCGIADRDVVDTSRPAGNITIDPRLTIPAKATTQVVGNINLTNGNKTQYTTCPSPLDSTAANNYIAGGLDRLYDSKDVQHEVAQDLGVMFNENGDAMRLQAGQGIWVSYQTAETEPLHIASGAVGASSITINGQEITWQNDSATSGSSTLLAAQVAINQLKDKTGVEAVIRQNAQGKDTLVLINPNQLDGDASKKNIRVTGMSGAVQGFETDSAGANGLTQTTRVTTAYLYKYTNQTDADSNSKLFRTTEDLRALIMQDANIVKNFGGDSGAATNAIRGGQFQDSNWSVNVTMNANGQFQITNKHDGIKASDSTAAGIPGINRADAPQFDNLNIFVSAFNDALTTTNVLFKNAMKGMNTGVLAEGGSSTTTGGFRLANYAQSVKIYDSLGNPHEFTMEFKKIGGNEWSFRLIVPEPAEIVGAPVQRPNIFEGGSVTFGPNGELLGFNPSTIEFKPNNGAAFPQSIDLAFGKGGGFDGLTSTGLDSSATNVNGDGYPSGQLKDYSFNSAGVLVGHFNNGVNLALAQVAVATFANYEGLQEAGSNIYTESANSGRATIGTPGSGGRADVEASKLEMSNSDLSRGLTQLIVVQRGFQASSKSITTSDQILNTLLGLKQ</sequence>
<dbReference type="InterPro" id="IPR037925">
    <property type="entry name" value="FlgE/F/G-like"/>
</dbReference>
<dbReference type="NCBIfam" id="TIGR02489">
    <property type="entry name" value="flgE_epsilon"/>
    <property type="match status" value="1"/>
</dbReference>
<dbReference type="PANTHER" id="PTHR30435">
    <property type="entry name" value="FLAGELLAR PROTEIN"/>
    <property type="match status" value="1"/>
</dbReference>
<evidence type="ECO:0000256" key="1">
    <source>
        <dbReference type="ARBA" id="ARBA00004117"/>
    </source>
</evidence>
<keyword evidence="11" id="KW-0969">Cilium</keyword>
<dbReference type="Gene3D" id="2.60.98.20">
    <property type="entry name" value="Flagellar hook protein FlgE"/>
    <property type="match status" value="1"/>
</dbReference>